<dbReference type="InterPro" id="IPR027479">
    <property type="entry name" value="S-Me-THD_N_sf"/>
</dbReference>
<dbReference type="SUPFAM" id="SSF160991">
    <property type="entry name" value="CV3147-like"/>
    <property type="match status" value="1"/>
</dbReference>
<name>A0A3N0B5G6_9ACTN</name>
<reference evidence="5" key="1">
    <citation type="submission" date="2018-05" db="EMBL/GenBank/DDBJ databases">
        <title>Genome Sequencing of selected type strains of the family Eggerthellaceae.</title>
        <authorList>
            <person name="Danylec N."/>
            <person name="Stoll D.A."/>
            <person name="Doetsch A."/>
            <person name="Huch M."/>
        </authorList>
    </citation>
    <scope>NUCLEOTIDE SEQUENCE [LARGE SCALE GENOMIC DNA]</scope>
    <source>
        <strain evidence="5">DSM 24851</strain>
    </source>
</reference>
<evidence type="ECO:0000313" key="3">
    <source>
        <dbReference type="EMBL" id="HJF64786.1"/>
    </source>
</evidence>
<evidence type="ECO:0000259" key="2">
    <source>
        <dbReference type="Pfam" id="PF20906"/>
    </source>
</evidence>
<dbReference type="InterPro" id="IPR024071">
    <property type="entry name" value="S-Me-THD_C_sf"/>
</dbReference>
<dbReference type="Proteomes" id="UP000786989">
    <property type="component" value="Unassembled WGS sequence"/>
</dbReference>
<proteinExistence type="predicted"/>
<dbReference type="RefSeq" id="WP_123207933.1">
    <property type="nucleotide sequence ID" value="NZ_JBHTHO010000008.1"/>
</dbReference>
<feature type="domain" description="S-Me-THD N-terminal" evidence="1">
    <location>
        <begin position="7"/>
        <end position="162"/>
    </location>
</feature>
<reference evidence="3" key="4">
    <citation type="submission" date="2021-09" db="EMBL/GenBank/DDBJ databases">
        <authorList>
            <person name="Gilroy R."/>
        </authorList>
    </citation>
    <scope>NUCLEOTIDE SEQUENCE</scope>
    <source>
        <strain evidence="3">ChiGjej6B6-11269</strain>
    </source>
</reference>
<protein>
    <submittedName>
        <fullName evidence="4">DUF917 domain-containing protein</fullName>
    </submittedName>
</protein>
<dbReference type="EMBL" id="QIBX01000001">
    <property type="protein sequence ID" value="RNL42074.1"/>
    <property type="molecule type" value="Genomic_DNA"/>
</dbReference>
<dbReference type="Pfam" id="PF06032">
    <property type="entry name" value="S-Me-THD_N"/>
    <property type="match status" value="1"/>
</dbReference>
<reference evidence="3" key="3">
    <citation type="journal article" date="2021" name="PeerJ">
        <title>Extensive microbial diversity within the chicken gut microbiome revealed by metagenomics and culture.</title>
        <authorList>
            <person name="Gilroy R."/>
            <person name="Ravi A."/>
            <person name="Getino M."/>
            <person name="Pursley I."/>
            <person name="Horton D.L."/>
            <person name="Alikhan N.F."/>
            <person name="Baker D."/>
            <person name="Gharbi K."/>
            <person name="Hall N."/>
            <person name="Watson M."/>
            <person name="Adriaenssens E.M."/>
            <person name="Foster-Nyarko E."/>
            <person name="Jarju S."/>
            <person name="Secka A."/>
            <person name="Antonio M."/>
            <person name="Oren A."/>
            <person name="Chaudhuri R.R."/>
            <person name="La Ragione R."/>
            <person name="Hildebrand F."/>
            <person name="Pallen M.J."/>
        </authorList>
    </citation>
    <scope>NUCLEOTIDE SEQUENCE</scope>
    <source>
        <strain evidence="3">ChiGjej6B6-11269</strain>
    </source>
</reference>
<evidence type="ECO:0000313" key="4">
    <source>
        <dbReference type="EMBL" id="RNL42074.1"/>
    </source>
</evidence>
<dbReference type="Gene3D" id="3.40.1610.10">
    <property type="entry name" value="CV3147-like domain"/>
    <property type="match status" value="1"/>
</dbReference>
<feature type="domain" description="S-Me-THD-like C-terminal" evidence="2">
    <location>
        <begin position="166"/>
        <end position="353"/>
    </location>
</feature>
<dbReference type="Gene3D" id="2.40.390.10">
    <property type="entry name" value="CV3147-like"/>
    <property type="match status" value="1"/>
</dbReference>
<dbReference type="AlphaFoldDB" id="A0A3N0B5G6"/>
<organism evidence="4 5">
    <name type="scientific">Slackia equolifaciens</name>
    <dbReference type="NCBI Taxonomy" id="498718"/>
    <lineage>
        <taxon>Bacteria</taxon>
        <taxon>Bacillati</taxon>
        <taxon>Actinomycetota</taxon>
        <taxon>Coriobacteriia</taxon>
        <taxon>Eggerthellales</taxon>
        <taxon>Eggerthellaceae</taxon>
        <taxon>Slackia</taxon>
    </lineage>
</organism>
<dbReference type="EMBL" id="DYWI01000024">
    <property type="protein sequence ID" value="HJF64786.1"/>
    <property type="molecule type" value="Genomic_DNA"/>
</dbReference>
<dbReference type="OrthoDB" id="3170437at2"/>
<sequence>MRKIGIEDIDDIALGSSLLGSGGGGDPYMGRLEAIAAIKEHGPVTLLDVDEVPDEWTVAPICGVGAPSVSLEKGTNGIEYPKVRAMMERMLGKKLDAFLLSEAGGMNSMVPISAAARAGMPLINADGMGRAFPGIQQDTFSLNGVSTNPFVIADEKGNCTVLYTINNDWTEEIGREITSASGGQVTTLASPMTGKKMKTSVVVGTVDYAQKLGRIIRTASNQDNPEEYFLRESGAYRFFKGKIADVLRETREGFNFGKAVLEGIGEDKGSQAVVEFQNENIYAEVDGVIAATVPDLICMVDSATFVPVTTENLKYGKRVLVVALPCDPAWRTPGGLELAGPRWFGLDVDYRPLEECYAEHMARKAAQKKEA</sequence>
<dbReference type="InterPro" id="IPR010318">
    <property type="entry name" value="S-Me-THD_N"/>
</dbReference>
<comment type="caution">
    <text evidence="4">The sequence shown here is derived from an EMBL/GenBank/DDBJ whole genome shotgun (WGS) entry which is preliminary data.</text>
</comment>
<evidence type="ECO:0000259" key="1">
    <source>
        <dbReference type="Pfam" id="PF06032"/>
    </source>
</evidence>
<evidence type="ECO:0000313" key="5">
    <source>
        <dbReference type="Proteomes" id="UP000269591"/>
    </source>
</evidence>
<dbReference type="InterPro" id="IPR048350">
    <property type="entry name" value="S-Me-THD-like_C"/>
</dbReference>
<accession>A0A3N0B5G6</accession>
<reference evidence="4" key="2">
    <citation type="journal article" date="2019" name="Microbiol. Resour. Announc.">
        <title>Draft Genome Sequences of Type Strains of Gordonibacter faecihominis, Paraeggerthella hongkongensis, Parvibacter caecicola,Slackia equolifaciens, Slackia faecicanis, and Slackia isoflavoniconvertens.</title>
        <authorList>
            <person name="Danylec N."/>
            <person name="Stoll D.A."/>
            <person name="Dotsch A."/>
            <person name="Huch M."/>
        </authorList>
    </citation>
    <scope>NUCLEOTIDE SEQUENCE</scope>
    <source>
        <strain evidence="4">DSM 24851</strain>
    </source>
</reference>
<gene>
    <name evidence="4" type="ORF">DMP06_01300</name>
    <name evidence="3" type="ORF">K8U77_01540</name>
</gene>
<keyword evidence="5" id="KW-1185">Reference proteome</keyword>
<dbReference type="Pfam" id="PF20906">
    <property type="entry name" value="S-Me-THD_C"/>
    <property type="match status" value="1"/>
</dbReference>
<dbReference type="Proteomes" id="UP000269591">
    <property type="component" value="Unassembled WGS sequence"/>
</dbReference>